<reference evidence="2" key="1">
    <citation type="journal article" date="2014" name="Int. J. Syst. Evol. Microbiol.">
        <title>Complete genome sequence of Corynebacterium casei LMG S-19264T (=DSM 44701T), isolated from a smear-ripened cheese.</title>
        <authorList>
            <consortium name="US DOE Joint Genome Institute (JGI-PGF)"/>
            <person name="Walter F."/>
            <person name="Albersmeier A."/>
            <person name="Kalinowski J."/>
            <person name="Ruckert C."/>
        </authorList>
    </citation>
    <scope>NUCLEOTIDE SEQUENCE</scope>
    <source>
        <strain evidence="2">CGMCC 4.5737</strain>
    </source>
</reference>
<dbReference type="InterPro" id="IPR050471">
    <property type="entry name" value="AB_hydrolase"/>
</dbReference>
<reference evidence="2" key="2">
    <citation type="submission" date="2020-09" db="EMBL/GenBank/DDBJ databases">
        <authorList>
            <person name="Sun Q."/>
            <person name="Zhou Y."/>
        </authorList>
    </citation>
    <scope>NUCLEOTIDE SEQUENCE</scope>
    <source>
        <strain evidence="2">CGMCC 4.5737</strain>
    </source>
</reference>
<comment type="caution">
    <text evidence="2">The sequence shown here is derived from an EMBL/GenBank/DDBJ whole genome shotgun (WGS) entry which is preliminary data.</text>
</comment>
<gene>
    <name evidence="2" type="ORF">GCM10012275_41030</name>
</gene>
<dbReference type="Pfam" id="PF00561">
    <property type="entry name" value="Abhydrolase_1"/>
    <property type="match status" value="1"/>
</dbReference>
<keyword evidence="2" id="KW-0378">Hydrolase</keyword>
<accession>A0A8J3FWG7</accession>
<dbReference type="GO" id="GO:0046503">
    <property type="term" value="P:glycerolipid catabolic process"/>
    <property type="evidence" value="ECO:0007669"/>
    <property type="project" value="TreeGrafter"/>
</dbReference>
<dbReference type="PANTHER" id="PTHR43433">
    <property type="entry name" value="HYDROLASE, ALPHA/BETA FOLD FAMILY PROTEIN"/>
    <property type="match status" value="1"/>
</dbReference>
<dbReference type="InterPro" id="IPR029058">
    <property type="entry name" value="AB_hydrolase_fold"/>
</dbReference>
<evidence type="ECO:0000313" key="3">
    <source>
        <dbReference type="Proteomes" id="UP000637578"/>
    </source>
</evidence>
<evidence type="ECO:0000259" key="1">
    <source>
        <dbReference type="Pfam" id="PF00561"/>
    </source>
</evidence>
<dbReference type="InterPro" id="IPR000073">
    <property type="entry name" value="AB_hydrolase_1"/>
</dbReference>
<evidence type="ECO:0000313" key="2">
    <source>
        <dbReference type="EMBL" id="GGM66239.1"/>
    </source>
</evidence>
<protein>
    <submittedName>
        <fullName evidence="2">Hydrolase</fullName>
    </submittedName>
</protein>
<dbReference type="Proteomes" id="UP000637578">
    <property type="component" value="Unassembled WGS sequence"/>
</dbReference>
<feature type="domain" description="AB hydrolase-1" evidence="1">
    <location>
        <begin position="24"/>
        <end position="263"/>
    </location>
</feature>
<dbReference type="GO" id="GO:0004806">
    <property type="term" value="F:triacylglycerol lipase activity"/>
    <property type="evidence" value="ECO:0007669"/>
    <property type="project" value="TreeGrafter"/>
</dbReference>
<dbReference type="AlphaFoldDB" id="A0A8J3FWG7"/>
<dbReference type="PRINTS" id="PR00111">
    <property type="entry name" value="ABHYDROLASE"/>
</dbReference>
<dbReference type="EMBL" id="BMMK01000020">
    <property type="protein sequence ID" value="GGM66239.1"/>
    <property type="molecule type" value="Genomic_DNA"/>
</dbReference>
<organism evidence="2 3">
    <name type="scientific">Longimycelium tulufanense</name>
    <dbReference type="NCBI Taxonomy" id="907463"/>
    <lineage>
        <taxon>Bacteria</taxon>
        <taxon>Bacillati</taxon>
        <taxon>Actinomycetota</taxon>
        <taxon>Actinomycetes</taxon>
        <taxon>Pseudonocardiales</taxon>
        <taxon>Pseudonocardiaceae</taxon>
        <taxon>Longimycelium</taxon>
    </lineage>
</organism>
<dbReference type="Gene3D" id="3.40.50.1820">
    <property type="entry name" value="alpha/beta hydrolase"/>
    <property type="match status" value="1"/>
</dbReference>
<keyword evidence="3" id="KW-1185">Reference proteome</keyword>
<name>A0A8J3FWG7_9PSEU</name>
<dbReference type="PANTHER" id="PTHR43433:SF5">
    <property type="entry name" value="AB HYDROLASE-1 DOMAIN-CONTAINING PROTEIN"/>
    <property type="match status" value="1"/>
</dbReference>
<sequence>MAEKIVHVGDVDIWSEALGEPGAPPLLLIMGANASAMGWPDEFVELLVQGGHRVIRYDHRDTGRSTHIPPADATYEMADLARDALAVLDAHDVRSAHVMGMSMGGLIGQLLAVDHADRLRSLTLALTGALDMGTVDDTPPDAERLEAMLALSTPGGDHESEVDRRVALWRALHGTVLPFDEAEYRRLEERVIAHAGTFLPATGHIRLASIPLERGGDDLRGLITPTLIIQGTEDPFYPTGYGRYLAQLIPGAVLELIDGLGHSLPRAVHKKVTDLVLAHTRQHVA</sequence>
<proteinExistence type="predicted"/>
<dbReference type="SUPFAM" id="SSF53474">
    <property type="entry name" value="alpha/beta-Hydrolases"/>
    <property type="match status" value="1"/>
</dbReference>
<dbReference type="RefSeq" id="WP_229686561.1">
    <property type="nucleotide sequence ID" value="NZ_BMMK01000020.1"/>
</dbReference>